<feature type="region of interest" description="Disordered" evidence="2">
    <location>
        <begin position="39"/>
        <end position="68"/>
    </location>
</feature>
<dbReference type="InterPro" id="IPR013169">
    <property type="entry name" value="mRNA_splic_Cwf18-like"/>
</dbReference>
<dbReference type="GO" id="GO:0071014">
    <property type="term" value="C:post-mRNA release spliceosomal complex"/>
    <property type="evidence" value="ECO:0007669"/>
    <property type="project" value="TreeGrafter"/>
</dbReference>
<dbReference type="Pfam" id="PF08315">
    <property type="entry name" value="cwf18"/>
    <property type="match status" value="1"/>
</dbReference>
<name>A0AA38GHF2_TAXCH</name>
<feature type="region of interest" description="Disordered" evidence="2">
    <location>
        <begin position="88"/>
        <end position="116"/>
    </location>
</feature>
<evidence type="ECO:0000256" key="2">
    <source>
        <dbReference type="SAM" id="MobiDB-lite"/>
    </source>
</evidence>
<dbReference type="OMA" id="KFDDPVA"/>
<evidence type="ECO:0000313" key="3">
    <source>
        <dbReference type="EMBL" id="KAH9321908.1"/>
    </source>
</evidence>
<reference evidence="3 4" key="1">
    <citation type="journal article" date="2021" name="Nat. Plants">
        <title>The Taxus genome provides insights into paclitaxel biosynthesis.</title>
        <authorList>
            <person name="Xiong X."/>
            <person name="Gou J."/>
            <person name="Liao Q."/>
            <person name="Li Y."/>
            <person name="Zhou Q."/>
            <person name="Bi G."/>
            <person name="Li C."/>
            <person name="Du R."/>
            <person name="Wang X."/>
            <person name="Sun T."/>
            <person name="Guo L."/>
            <person name="Liang H."/>
            <person name="Lu P."/>
            <person name="Wu Y."/>
            <person name="Zhang Z."/>
            <person name="Ro D.K."/>
            <person name="Shang Y."/>
            <person name="Huang S."/>
            <person name="Yan J."/>
        </authorList>
    </citation>
    <scope>NUCLEOTIDE SEQUENCE [LARGE SCALE GENOMIC DNA]</scope>
    <source>
        <strain evidence="3">Ta-2019</strain>
    </source>
</reference>
<dbReference type="GO" id="GO:0005684">
    <property type="term" value="C:U2-type spliceosomal complex"/>
    <property type="evidence" value="ECO:0007669"/>
    <property type="project" value="TreeGrafter"/>
</dbReference>
<dbReference type="PANTHER" id="PTHR31551">
    <property type="entry name" value="PRE-MRNA-SPLICING FACTOR CWF18"/>
    <property type="match status" value="1"/>
</dbReference>
<protein>
    <recommendedName>
        <fullName evidence="5">Coiled-coil domain-containing protein 12</fullName>
    </recommendedName>
</protein>
<evidence type="ECO:0008006" key="5">
    <source>
        <dbReference type="Google" id="ProtNLM"/>
    </source>
</evidence>
<feature type="coiled-coil region" evidence="1">
    <location>
        <begin position="141"/>
        <end position="168"/>
    </location>
</feature>
<keyword evidence="4" id="KW-1185">Reference proteome</keyword>
<dbReference type="Proteomes" id="UP000824469">
    <property type="component" value="Unassembled WGS sequence"/>
</dbReference>
<feature type="compositionally biased region" description="Polar residues" evidence="2">
    <location>
        <begin position="49"/>
        <end position="60"/>
    </location>
</feature>
<accession>A0AA38GHF2</accession>
<dbReference type="PANTHER" id="PTHR31551:SF1">
    <property type="entry name" value="COILED-COIL DOMAIN-CONTAINING PROTEIN 12"/>
    <property type="match status" value="1"/>
</dbReference>
<evidence type="ECO:0000313" key="4">
    <source>
        <dbReference type="Proteomes" id="UP000824469"/>
    </source>
</evidence>
<comment type="caution">
    <text evidence="3">The sequence shown here is derived from an EMBL/GenBank/DDBJ whole genome shotgun (WGS) entry which is preliminary data.</text>
</comment>
<evidence type="ECO:0000256" key="1">
    <source>
        <dbReference type="SAM" id="Coils"/>
    </source>
</evidence>
<sequence>TVRIPQAENCKKIICTMTEDSGSAEETAAQRRERLKALREAQQLLDSEPPQQQTKVQPEQTEQDGKQDMKFRNYLPRDKELQQNRIAPPALPKFDDPVAAASSVPNGTEDPIVNIAPKKPNWDLRRDVQKKLDKLDRRTQRAIIELMYEEEKRRQEAAEENNLGAEED</sequence>
<keyword evidence="1" id="KW-0175">Coiled coil</keyword>
<gene>
    <name evidence="3" type="ORF">KI387_016547</name>
</gene>
<organism evidence="3 4">
    <name type="scientific">Taxus chinensis</name>
    <name type="common">Chinese yew</name>
    <name type="synonym">Taxus wallichiana var. chinensis</name>
    <dbReference type="NCBI Taxonomy" id="29808"/>
    <lineage>
        <taxon>Eukaryota</taxon>
        <taxon>Viridiplantae</taxon>
        <taxon>Streptophyta</taxon>
        <taxon>Embryophyta</taxon>
        <taxon>Tracheophyta</taxon>
        <taxon>Spermatophyta</taxon>
        <taxon>Pinopsida</taxon>
        <taxon>Pinidae</taxon>
        <taxon>Conifers II</taxon>
        <taxon>Cupressales</taxon>
        <taxon>Taxaceae</taxon>
        <taxon>Taxus</taxon>
    </lineage>
</organism>
<dbReference type="AlphaFoldDB" id="A0AA38GHF2"/>
<proteinExistence type="predicted"/>
<feature type="non-terminal residue" evidence="3">
    <location>
        <position position="1"/>
    </location>
</feature>
<dbReference type="EMBL" id="JAHRHJ020000003">
    <property type="protein sequence ID" value="KAH9321908.1"/>
    <property type="molecule type" value="Genomic_DNA"/>
</dbReference>